<evidence type="ECO:0000313" key="2">
    <source>
        <dbReference type="Proteomes" id="UP000594508"/>
    </source>
</evidence>
<organism evidence="1 2">
    <name type="scientific">Campylobacter concisus</name>
    <dbReference type="NCBI Taxonomy" id="199"/>
    <lineage>
        <taxon>Bacteria</taxon>
        <taxon>Pseudomonadati</taxon>
        <taxon>Campylobacterota</taxon>
        <taxon>Epsilonproteobacteria</taxon>
        <taxon>Campylobacterales</taxon>
        <taxon>Campylobacteraceae</taxon>
        <taxon>Campylobacter</taxon>
    </lineage>
</organism>
<dbReference type="Proteomes" id="UP000594508">
    <property type="component" value="Chromosome"/>
</dbReference>
<dbReference type="RefSeq" id="WP_196376873.1">
    <property type="nucleotide sequence ID" value="NZ_CP060707.1"/>
</dbReference>
<protein>
    <submittedName>
        <fullName evidence="1">Uncharacterized protein</fullName>
    </submittedName>
</protein>
<dbReference type="AlphaFoldDB" id="A0A7S9REF4"/>
<reference evidence="1 2" key="1">
    <citation type="journal article" date="2018" name="Emerg. Microbes Infect.">
        <title>Genomic analysis of oral Campylobacter concisus strains identified a potential bacterial molecular marker associated with active Crohn's disease.</title>
        <authorList>
            <person name="Liu F."/>
            <person name="Ma R."/>
            <person name="Tay C.Y.A."/>
            <person name="Octavia S."/>
            <person name="Lan R."/>
            <person name="Chung H.K.L."/>
            <person name="Riordan S.M."/>
            <person name="Grimm M.C."/>
            <person name="Leong R.W."/>
            <person name="Tanaka M.M."/>
            <person name="Connor S."/>
            <person name="Zhang L."/>
        </authorList>
    </citation>
    <scope>NUCLEOTIDE SEQUENCE [LARGE SCALE GENOMIC DNA]</scope>
    <source>
        <strain evidence="1 2">P1CDO2</strain>
    </source>
</reference>
<name>A0A7S9REF4_9BACT</name>
<gene>
    <name evidence="1" type="ORF">CVT00_01370</name>
</gene>
<sequence>MNLVNINQKNIIEKKFMAIYQKLNLPLRFGPDGFKDFWLIRYKEWEEYREVDEWGSYEEYLQEKNQKNSQYGLKINLVLEMI</sequence>
<accession>A0A7S9REF4</accession>
<proteinExistence type="predicted"/>
<evidence type="ECO:0000313" key="1">
    <source>
        <dbReference type="EMBL" id="QPH90220.1"/>
    </source>
</evidence>
<dbReference type="EMBL" id="CP060707">
    <property type="protein sequence ID" value="QPH90220.1"/>
    <property type="molecule type" value="Genomic_DNA"/>
</dbReference>